<feature type="transmembrane region" description="Helical" evidence="9">
    <location>
        <begin position="226"/>
        <end position="246"/>
    </location>
</feature>
<feature type="transmembrane region" description="Helical" evidence="9">
    <location>
        <begin position="77"/>
        <end position="95"/>
    </location>
</feature>
<evidence type="ECO:0000256" key="2">
    <source>
        <dbReference type="ARBA" id="ARBA00022448"/>
    </source>
</evidence>
<dbReference type="PANTHER" id="PTHR11795">
    <property type="entry name" value="BRANCHED-CHAIN AMINO ACID TRANSPORT SYSTEM PERMEASE PROTEIN LIVH"/>
    <property type="match status" value="1"/>
</dbReference>
<dbReference type="Pfam" id="PF02653">
    <property type="entry name" value="BPD_transp_2"/>
    <property type="match status" value="1"/>
</dbReference>
<keyword evidence="5" id="KW-0029">Amino-acid transport</keyword>
<feature type="transmembrane region" description="Helical" evidence="9">
    <location>
        <begin position="258"/>
        <end position="286"/>
    </location>
</feature>
<evidence type="ECO:0000256" key="6">
    <source>
        <dbReference type="ARBA" id="ARBA00022989"/>
    </source>
</evidence>
<sequence>MSTTELTREDLATVSPAWWAAAVLTIVLLAVTFAVEPGLFIDQAIGGLVYGMVLVLVTLGLSLILGLMGIVNFAHGAFFMLGAYLSYSVVVTLGLPFWAALILAPLIVGVVGVVLEITVLRYLYGSDPIVSLLATFGLTMMIEEVIRAYWGTAPLEISRPAVLTRGTDLGVTTVPTYRLFLVGVAVVTIVAVYLLISRTDFGLTVRAGVQDGEMTEFVGVNLPVRFTAMFFLGAALAGFAGVLYSAETGMRTTMGETFVILAFVVVVVGGIGSLFGSVVSGILIGVSAYLTPVVLTALAEVTNQPWLALQIRDLVPYLVMILILLYRPRGLFGEEGFLE</sequence>
<dbReference type="GO" id="GO:0006865">
    <property type="term" value="P:amino acid transport"/>
    <property type="evidence" value="ECO:0007669"/>
    <property type="project" value="UniProtKB-KW"/>
</dbReference>
<dbReference type="EMBL" id="JBHUDO010000003">
    <property type="protein sequence ID" value="MFD1647199.1"/>
    <property type="molecule type" value="Genomic_DNA"/>
</dbReference>
<keyword evidence="11" id="KW-1185">Reference proteome</keyword>
<evidence type="ECO:0000256" key="1">
    <source>
        <dbReference type="ARBA" id="ARBA00004651"/>
    </source>
</evidence>
<comment type="similarity">
    <text evidence="8">Belongs to the binding-protein-dependent transport system permease family. LivHM subfamily.</text>
</comment>
<evidence type="ECO:0000313" key="10">
    <source>
        <dbReference type="EMBL" id="MFD1647199.1"/>
    </source>
</evidence>
<evidence type="ECO:0000256" key="7">
    <source>
        <dbReference type="ARBA" id="ARBA00023136"/>
    </source>
</evidence>
<organism evidence="10 11">
    <name type="scientific">Haloarchaeobius litoreus</name>
    <dbReference type="NCBI Taxonomy" id="755306"/>
    <lineage>
        <taxon>Archaea</taxon>
        <taxon>Methanobacteriati</taxon>
        <taxon>Methanobacteriota</taxon>
        <taxon>Stenosarchaea group</taxon>
        <taxon>Halobacteria</taxon>
        <taxon>Halobacteriales</taxon>
        <taxon>Halorubellaceae</taxon>
        <taxon>Haloarchaeobius</taxon>
    </lineage>
</organism>
<reference evidence="10 11" key="1">
    <citation type="journal article" date="2019" name="Int. J. Syst. Evol. Microbiol.">
        <title>The Global Catalogue of Microorganisms (GCM) 10K type strain sequencing project: providing services to taxonomists for standard genome sequencing and annotation.</title>
        <authorList>
            <consortium name="The Broad Institute Genomics Platform"/>
            <consortium name="The Broad Institute Genome Sequencing Center for Infectious Disease"/>
            <person name="Wu L."/>
            <person name="Ma J."/>
        </authorList>
    </citation>
    <scope>NUCLEOTIDE SEQUENCE [LARGE SCALE GENOMIC DNA]</scope>
    <source>
        <strain evidence="10 11">CGMCC 1.10390</strain>
    </source>
</reference>
<keyword evidence="6 9" id="KW-1133">Transmembrane helix</keyword>
<evidence type="ECO:0000256" key="9">
    <source>
        <dbReference type="SAM" id="Phobius"/>
    </source>
</evidence>
<evidence type="ECO:0000256" key="8">
    <source>
        <dbReference type="ARBA" id="ARBA00037998"/>
    </source>
</evidence>
<feature type="transmembrane region" description="Helical" evidence="9">
    <location>
        <begin position="306"/>
        <end position="326"/>
    </location>
</feature>
<name>A0ABD6DLJ5_9EURY</name>
<proteinExistence type="inferred from homology"/>
<evidence type="ECO:0000256" key="5">
    <source>
        <dbReference type="ARBA" id="ARBA00022970"/>
    </source>
</evidence>
<dbReference type="AlphaFoldDB" id="A0ABD6DLJ5"/>
<dbReference type="Proteomes" id="UP001597034">
    <property type="component" value="Unassembled WGS sequence"/>
</dbReference>
<protein>
    <submittedName>
        <fullName evidence="10">Branched-chain amino acid ABC transporter permease</fullName>
    </submittedName>
</protein>
<dbReference type="GO" id="GO:0005886">
    <property type="term" value="C:plasma membrane"/>
    <property type="evidence" value="ECO:0007669"/>
    <property type="project" value="UniProtKB-SubCell"/>
</dbReference>
<keyword evidence="3" id="KW-1003">Cell membrane</keyword>
<feature type="transmembrane region" description="Helical" evidence="9">
    <location>
        <begin position="102"/>
        <end position="123"/>
    </location>
</feature>
<keyword evidence="2" id="KW-0813">Transport</keyword>
<keyword evidence="4 9" id="KW-0812">Transmembrane</keyword>
<dbReference type="InterPro" id="IPR001851">
    <property type="entry name" value="ABC_transp_permease"/>
</dbReference>
<feature type="transmembrane region" description="Helical" evidence="9">
    <location>
        <begin position="179"/>
        <end position="196"/>
    </location>
</feature>
<comment type="caution">
    <text evidence="10">The sequence shown here is derived from an EMBL/GenBank/DDBJ whole genome shotgun (WGS) entry which is preliminary data.</text>
</comment>
<dbReference type="CDD" id="cd06582">
    <property type="entry name" value="TM_PBP1_LivH_like"/>
    <property type="match status" value="1"/>
</dbReference>
<dbReference type="InterPro" id="IPR052157">
    <property type="entry name" value="BCAA_transport_permease"/>
</dbReference>
<keyword evidence="7 9" id="KW-0472">Membrane</keyword>
<gene>
    <name evidence="10" type="ORF">ACFSBL_16030</name>
</gene>
<dbReference type="RefSeq" id="WP_256400741.1">
    <property type="nucleotide sequence ID" value="NZ_JANHJR010000003.1"/>
</dbReference>
<evidence type="ECO:0000313" key="11">
    <source>
        <dbReference type="Proteomes" id="UP001597034"/>
    </source>
</evidence>
<evidence type="ECO:0000256" key="4">
    <source>
        <dbReference type="ARBA" id="ARBA00022692"/>
    </source>
</evidence>
<feature type="transmembrane region" description="Helical" evidence="9">
    <location>
        <begin position="16"/>
        <end position="35"/>
    </location>
</feature>
<feature type="transmembrane region" description="Helical" evidence="9">
    <location>
        <begin position="47"/>
        <end position="71"/>
    </location>
</feature>
<evidence type="ECO:0000256" key="3">
    <source>
        <dbReference type="ARBA" id="ARBA00022475"/>
    </source>
</evidence>
<dbReference type="PANTHER" id="PTHR11795:SF442">
    <property type="entry name" value="ABC TRANSPORTER ATP-BINDING PROTEIN"/>
    <property type="match status" value="1"/>
</dbReference>
<accession>A0ABD6DLJ5</accession>
<comment type="subcellular location">
    <subcellularLocation>
        <location evidence="1">Cell membrane</location>
        <topology evidence="1">Multi-pass membrane protein</topology>
    </subcellularLocation>
</comment>